<dbReference type="GO" id="GO:0050660">
    <property type="term" value="F:flavin adenine dinucleotide binding"/>
    <property type="evidence" value="ECO:0007669"/>
    <property type="project" value="InterPro"/>
</dbReference>
<protein>
    <submittedName>
        <fullName evidence="11">Acyl-CoA dehydrogenase</fullName>
    </submittedName>
</protein>
<comment type="cofactor">
    <cofactor evidence="1 7">
        <name>FAD</name>
        <dbReference type="ChEBI" id="CHEBI:57692"/>
    </cofactor>
</comment>
<dbReference type="SUPFAM" id="SSF47203">
    <property type="entry name" value="Acyl-CoA dehydrogenase C-terminal domain-like"/>
    <property type="match status" value="1"/>
</dbReference>
<sequence>MSELPGAVDRLAEKVRDFVIRDCIPEEAAWRASGEEVSEELRRALMARARDAGVYGLHLPKAFGGAGLDHRGKAKVLEAAGYSMLGPLALHCAAPDEGNQHLLDVVAEGSHREDYLRPLCEGERSCFLMTEPGGAGADPAGMKTLAVRDGGDYVINGRKWFITGALGARFAIIMARDASAGGAPTLFLTPMTTPGINVIRPMEVMAHDSTGGHCLVDLVDVRVPASAVLGEPGQGFRYAQVRLAPARLTHCMRWLGAAQRSHDVARSHAAHRHLFGDLLGHHQGVSFQLADNEMDLYAARAVTAQACAVLDAGSQGRHESSMAKVFVSEAASRVVDRSVQILGGLGVTGMTPVEHIYRSIRAFRIYDGPSEAHRMAIGRRSLPKGDDLLPDLTDF</sequence>
<dbReference type="Gene3D" id="1.20.140.10">
    <property type="entry name" value="Butyryl-CoA Dehydrogenase, subunit A, domain 3"/>
    <property type="match status" value="1"/>
</dbReference>
<evidence type="ECO:0000256" key="7">
    <source>
        <dbReference type="RuleBase" id="RU362125"/>
    </source>
</evidence>
<evidence type="ECO:0000256" key="5">
    <source>
        <dbReference type="ARBA" id="ARBA00022827"/>
    </source>
</evidence>
<reference evidence="11 12" key="1">
    <citation type="journal article" date="2011" name="Syst. Appl. Microbiol.">
        <title>Defluviimonas denitrificans gen. nov., sp. nov., and Pararhodobacter aggregans gen. nov., sp. nov., non-phototrophic Rhodobacteraceae from the biofilter of a marine aquaculture.</title>
        <authorList>
            <person name="Foesel B.U."/>
            <person name="Drake H.L."/>
            <person name="Schramm A."/>
        </authorList>
    </citation>
    <scope>NUCLEOTIDE SEQUENCE [LARGE SCALE GENOMIC DNA]</scope>
    <source>
        <strain evidence="11 12">D1-19</strain>
    </source>
</reference>
<evidence type="ECO:0000256" key="4">
    <source>
        <dbReference type="ARBA" id="ARBA00022630"/>
    </source>
</evidence>
<evidence type="ECO:0000256" key="6">
    <source>
        <dbReference type="ARBA" id="ARBA00023002"/>
    </source>
</evidence>
<dbReference type="GO" id="GO:0003995">
    <property type="term" value="F:acyl-CoA dehydrogenase activity"/>
    <property type="evidence" value="ECO:0007669"/>
    <property type="project" value="TreeGrafter"/>
</dbReference>
<dbReference type="Pfam" id="PF02771">
    <property type="entry name" value="Acyl-CoA_dh_N"/>
    <property type="match status" value="1"/>
</dbReference>
<evidence type="ECO:0000256" key="1">
    <source>
        <dbReference type="ARBA" id="ARBA00001974"/>
    </source>
</evidence>
<dbReference type="Gene3D" id="1.10.540.10">
    <property type="entry name" value="Acyl-CoA dehydrogenase/oxidase, N-terminal domain"/>
    <property type="match status" value="1"/>
</dbReference>
<organism evidence="11 12">
    <name type="scientific">Pararhodobacter aggregans</name>
    <dbReference type="NCBI Taxonomy" id="404875"/>
    <lineage>
        <taxon>Bacteria</taxon>
        <taxon>Pseudomonadati</taxon>
        <taxon>Pseudomonadota</taxon>
        <taxon>Alphaproteobacteria</taxon>
        <taxon>Rhodobacterales</taxon>
        <taxon>Paracoccaceae</taxon>
        <taxon>Pararhodobacter</taxon>
    </lineage>
</organism>
<evidence type="ECO:0000259" key="8">
    <source>
        <dbReference type="Pfam" id="PF00441"/>
    </source>
</evidence>
<dbReference type="GO" id="GO:0005737">
    <property type="term" value="C:cytoplasm"/>
    <property type="evidence" value="ECO:0007669"/>
    <property type="project" value="TreeGrafter"/>
</dbReference>
<evidence type="ECO:0000259" key="10">
    <source>
        <dbReference type="Pfam" id="PF02771"/>
    </source>
</evidence>
<dbReference type="OrthoDB" id="9775090at2"/>
<keyword evidence="4 7" id="KW-0285">Flavoprotein</keyword>
<dbReference type="PANTHER" id="PTHR48083">
    <property type="entry name" value="MEDIUM-CHAIN SPECIFIC ACYL-COA DEHYDROGENASE, MITOCHONDRIAL-RELATED"/>
    <property type="match status" value="1"/>
</dbReference>
<dbReference type="InterPro" id="IPR050741">
    <property type="entry name" value="Acyl-CoA_dehydrogenase"/>
</dbReference>
<dbReference type="Pfam" id="PF02770">
    <property type="entry name" value="Acyl-CoA_dh_M"/>
    <property type="match status" value="1"/>
</dbReference>
<evidence type="ECO:0000313" key="11">
    <source>
        <dbReference type="EMBL" id="PVE47572.1"/>
    </source>
</evidence>
<evidence type="ECO:0000259" key="9">
    <source>
        <dbReference type="Pfam" id="PF02770"/>
    </source>
</evidence>
<dbReference type="InterPro" id="IPR006091">
    <property type="entry name" value="Acyl-CoA_Oxase/DH_mid-dom"/>
</dbReference>
<dbReference type="InterPro" id="IPR013786">
    <property type="entry name" value="AcylCoA_DH/ox_N"/>
</dbReference>
<evidence type="ECO:0000256" key="2">
    <source>
        <dbReference type="ARBA" id="ARBA00009347"/>
    </source>
</evidence>
<feature type="domain" description="Acyl-CoA oxidase/dehydrogenase middle" evidence="9">
    <location>
        <begin position="126"/>
        <end position="211"/>
    </location>
</feature>
<dbReference type="InterPro" id="IPR009100">
    <property type="entry name" value="AcylCoA_DH/oxidase_NM_dom_sf"/>
</dbReference>
<proteinExistence type="inferred from homology"/>
<dbReference type="FunFam" id="2.40.110.10:FF:000002">
    <property type="entry name" value="Acyl-CoA dehydrogenase fadE12"/>
    <property type="match status" value="1"/>
</dbReference>
<evidence type="ECO:0000256" key="3">
    <source>
        <dbReference type="ARBA" id="ARBA00011738"/>
    </source>
</evidence>
<comment type="similarity">
    <text evidence="2 7">Belongs to the acyl-CoA dehydrogenase family.</text>
</comment>
<dbReference type="Pfam" id="PF00441">
    <property type="entry name" value="Acyl-CoA_dh_1"/>
    <property type="match status" value="1"/>
</dbReference>
<dbReference type="AlphaFoldDB" id="A0A2T7USE2"/>
<accession>A0A2T7USE2</accession>
<dbReference type="InterPro" id="IPR009075">
    <property type="entry name" value="AcylCo_DH/oxidase_C"/>
</dbReference>
<dbReference type="Gene3D" id="2.40.110.10">
    <property type="entry name" value="Butyryl-CoA Dehydrogenase, subunit A, domain 2"/>
    <property type="match status" value="1"/>
</dbReference>
<evidence type="ECO:0000313" key="12">
    <source>
        <dbReference type="Proteomes" id="UP000244810"/>
    </source>
</evidence>
<dbReference type="InterPro" id="IPR036250">
    <property type="entry name" value="AcylCo_DH-like_C"/>
</dbReference>
<dbReference type="GO" id="GO:0033539">
    <property type="term" value="P:fatty acid beta-oxidation using acyl-CoA dehydrogenase"/>
    <property type="evidence" value="ECO:0007669"/>
    <property type="project" value="TreeGrafter"/>
</dbReference>
<keyword evidence="6 7" id="KW-0560">Oxidoreductase</keyword>
<comment type="subunit">
    <text evidence="3">Homodimer.</text>
</comment>
<gene>
    <name evidence="11" type="ORF">DDE23_11505</name>
</gene>
<feature type="domain" description="Acyl-CoA dehydrogenase/oxidase N-terminal" evidence="10">
    <location>
        <begin position="10"/>
        <end position="123"/>
    </location>
</feature>
<dbReference type="PANTHER" id="PTHR48083:SF13">
    <property type="entry name" value="ACYL-COA DEHYDROGENASE FAMILY MEMBER 11"/>
    <property type="match status" value="1"/>
</dbReference>
<keyword evidence="5 7" id="KW-0274">FAD</keyword>
<dbReference type="InterPro" id="IPR046373">
    <property type="entry name" value="Acyl-CoA_Oxase/DH_mid-dom_sf"/>
</dbReference>
<keyword evidence="12" id="KW-1185">Reference proteome</keyword>
<comment type="caution">
    <text evidence="11">The sequence shown here is derived from an EMBL/GenBank/DDBJ whole genome shotgun (WGS) entry which is preliminary data.</text>
</comment>
<dbReference type="InterPro" id="IPR037069">
    <property type="entry name" value="AcylCoA_DH/ox_N_sf"/>
</dbReference>
<feature type="domain" description="Acyl-CoA dehydrogenase/oxidase C-terminal" evidence="8">
    <location>
        <begin position="233"/>
        <end position="381"/>
    </location>
</feature>
<dbReference type="EMBL" id="QDDR01000005">
    <property type="protein sequence ID" value="PVE47572.1"/>
    <property type="molecule type" value="Genomic_DNA"/>
</dbReference>
<name>A0A2T7USE2_9RHOB</name>
<dbReference type="Proteomes" id="UP000244810">
    <property type="component" value="Unassembled WGS sequence"/>
</dbReference>
<dbReference type="SUPFAM" id="SSF56645">
    <property type="entry name" value="Acyl-CoA dehydrogenase NM domain-like"/>
    <property type="match status" value="1"/>
</dbReference>